<evidence type="ECO:0000313" key="2">
    <source>
        <dbReference type="Proteomes" id="UP000028931"/>
    </source>
</evidence>
<reference evidence="1 2" key="1">
    <citation type="submission" date="2014-07" db="EMBL/GenBank/DDBJ databases">
        <authorList>
            <person name="Lee K."/>
            <person name="Lim J.Y."/>
            <person name="Hwang I."/>
        </authorList>
    </citation>
    <scope>NUCLEOTIDE SEQUENCE [LARGE SCALE GENOMIC DNA]</scope>
    <source>
        <strain evidence="1 2">KL28</strain>
    </source>
</reference>
<dbReference type="SUPFAM" id="SSF53448">
    <property type="entry name" value="Nucleotide-diphospho-sugar transferases"/>
    <property type="match status" value="1"/>
</dbReference>
<dbReference type="KEGG" id="palk:PSAKL28_52560"/>
<dbReference type="Proteomes" id="UP000028931">
    <property type="component" value="Chromosome"/>
</dbReference>
<dbReference type="InterPro" id="IPR029044">
    <property type="entry name" value="Nucleotide-diphossugar_trans"/>
</dbReference>
<gene>
    <name evidence="1" type="ORF">PSAKL28_52560</name>
</gene>
<proteinExistence type="predicted"/>
<dbReference type="EMBL" id="CP009048">
    <property type="protein sequence ID" value="AIL64396.1"/>
    <property type="molecule type" value="Genomic_DNA"/>
</dbReference>
<organism evidence="1 2">
    <name type="scientific">Pseudomonas alkylphenolica</name>
    <dbReference type="NCBI Taxonomy" id="237609"/>
    <lineage>
        <taxon>Bacteria</taxon>
        <taxon>Pseudomonadati</taxon>
        <taxon>Pseudomonadota</taxon>
        <taxon>Gammaproteobacteria</taxon>
        <taxon>Pseudomonadales</taxon>
        <taxon>Pseudomonadaceae</taxon>
        <taxon>Pseudomonas</taxon>
    </lineage>
</organism>
<dbReference type="eggNOG" id="ENOG5032R74">
    <property type="taxonomic scope" value="Bacteria"/>
</dbReference>
<dbReference type="HOGENOM" id="CLU_032723_1_0_6"/>
<protein>
    <submittedName>
        <fullName evidence="1">Uncharacterized protein</fullName>
    </submittedName>
</protein>
<dbReference type="OrthoDB" id="6912764at2"/>
<dbReference type="AlphaFoldDB" id="A0A077FM03"/>
<evidence type="ECO:0000313" key="1">
    <source>
        <dbReference type="EMBL" id="AIL64396.1"/>
    </source>
</evidence>
<sequence length="614" mass="69726">MGIRTASCSMQELEAEIDSDMLIQLKYLKHLGYPAAKHLPELPAQAVARSTSDNVMTFRENESRDADCVIKKVSGLSRLEWPKGNSLVLWGIQTDSALAPLILWDLAHAAPVGAVIELVESIGIDCYFMREYFQGAMVLEDTADGYRRYRKASLLDAEHGSLDEWTFGIPAGPDDATLLNACVARILELPIPKKEILLCGRPAKDFLYWEHVRIVGEDITAPPLKICSKKNRLAQEAQYENLCIVHDRVFLPDDFYDSIQRFGNAYPLTAFQSLYFDDRTNFCIRRYSDFFISQGLASHRTEAPRRDDTSKTSRFAPAIFERVEDTAFAYANGHRYSANTYPSGSLYLVKRRVWSRIPQDESLYWTEFEDVEQGERAGRLGIPSRVNPYSFTQSMLSRSMLNWLGTTLCETQGGNLKPHRTLFELLSFLPRKPVNRKTQDQAARDHVTFMKRWGIEADASLESPAAAASQTKRRLRWLVQVIHAARVPLRPTVVRNFINDLEKLVVSEQISYQSKEKIARDFVAGSSKARESVILNCSEIINQSAQRPNGKVYANSLSDYLPKRTLLARLGSFSSAWFLWRNRKAMVATDMGFYALYKAIVGSTPWSSYKDKQL</sequence>
<name>A0A077FM03_9PSED</name>
<accession>A0A077FM03</accession>
<dbReference type="RefSeq" id="WP_051939579.1">
    <property type="nucleotide sequence ID" value="NZ_CP009048.1"/>
</dbReference>